<protein>
    <submittedName>
        <fullName evidence="2">Uncharacterized protein</fullName>
    </submittedName>
</protein>
<evidence type="ECO:0000313" key="2">
    <source>
        <dbReference type="EMBL" id="CAL1569672.1"/>
    </source>
</evidence>
<feature type="compositionally biased region" description="Low complexity" evidence="1">
    <location>
        <begin position="103"/>
        <end position="118"/>
    </location>
</feature>
<gene>
    <name evidence="2" type="ORF">KC01_LOCUS2072</name>
</gene>
<dbReference type="AlphaFoldDB" id="A0AAV2IWS0"/>
<evidence type="ECO:0000313" key="3">
    <source>
        <dbReference type="Proteomes" id="UP001497482"/>
    </source>
</evidence>
<feature type="region of interest" description="Disordered" evidence="1">
    <location>
        <begin position="51"/>
        <end position="151"/>
    </location>
</feature>
<feature type="compositionally biased region" description="Basic and acidic residues" evidence="1">
    <location>
        <begin position="120"/>
        <end position="129"/>
    </location>
</feature>
<evidence type="ECO:0000256" key="1">
    <source>
        <dbReference type="SAM" id="MobiDB-lite"/>
    </source>
</evidence>
<sequence>MKLSGLSLRFAPSHERAVMAPDVRTLALRAGCRATSLRPYISLHTGLATTTAQYQRSQQPTAPRSPSKSSQRTEQWTGRIANMSSEHSPSMAPRVPREGTECGTASPGTGAALGPAGLKDTGRLRRETAGRGPDQDEQVSAVMDHRSTVGH</sequence>
<dbReference type="Proteomes" id="UP001497482">
    <property type="component" value="Chromosome 1"/>
</dbReference>
<proteinExistence type="predicted"/>
<keyword evidence="3" id="KW-1185">Reference proteome</keyword>
<organism evidence="2 3">
    <name type="scientific">Knipowitschia caucasica</name>
    <name type="common">Caucasian dwarf goby</name>
    <name type="synonym">Pomatoschistus caucasicus</name>
    <dbReference type="NCBI Taxonomy" id="637954"/>
    <lineage>
        <taxon>Eukaryota</taxon>
        <taxon>Metazoa</taxon>
        <taxon>Chordata</taxon>
        <taxon>Craniata</taxon>
        <taxon>Vertebrata</taxon>
        <taxon>Euteleostomi</taxon>
        <taxon>Actinopterygii</taxon>
        <taxon>Neopterygii</taxon>
        <taxon>Teleostei</taxon>
        <taxon>Neoteleostei</taxon>
        <taxon>Acanthomorphata</taxon>
        <taxon>Gobiaria</taxon>
        <taxon>Gobiiformes</taxon>
        <taxon>Gobioidei</taxon>
        <taxon>Gobiidae</taxon>
        <taxon>Gobiinae</taxon>
        <taxon>Knipowitschia</taxon>
    </lineage>
</organism>
<feature type="compositionally biased region" description="Polar residues" evidence="1">
    <location>
        <begin position="51"/>
        <end position="88"/>
    </location>
</feature>
<reference evidence="2 3" key="1">
    <citation type="submission" date="2024-04" db="EMBL/GenBank/DDBJ databases">
        <authorList>
            <person name="Waldvogel A.-M."/>
            <person name="Schoenle A."/>
        </authorList>
    </citation>
    <scope>NUCLEOTIDE SEQUENCE [LARGE SCALE GENOMIC DNA]</scope>
</reference>
<name>A0AAV2IWS0_KNICA</name>
<accession>A0AAV2IWS0</accession>
<dbReference type="EMBL" id="OZ035823">
    <property type="protein sequence ID" value="CAL1569672.1"/>
    <property type="molecule type" value="Genomic_DNA"/>
</dbReference>